<gene>
    <name evidence="3" type="ORF">ACFSUD_15395</name>
</gene>
<sequence length="231" mass="24310">MSGRVVGILGGMGPAATILLQQRLLDRVQAVDDVDHLPLLIDMNPQVPSRIAHLVEGQGESPGPVLADMARRLEQIGATALAMPCNTAHHHALEIEAAVQIPLLNMVRLSVAEAALSLPRGARLGLLASPAVRQAGVFAPALDEAGIGALWPADQSAMLVAIRDIKRCGDTTTARRIFKDAAAELIGRGADLLLIACSEFSLIAHVLPGNTPTIDTIDVLAKAIHDHTLKD</sequence>
<dbReference type="Proteomes" id="UP001597474">
    <property type="component" value="Unassembled WGS sequence"/>
</dbReference>
<dbReference type="InterPro" id="IPR015942">
    <property type="entry name" value="Asp/Glu/hydantoin_racemase"/>
</dbReference>
<reference evidence="4" key="1">
    <citation type="journal article" date="2019" name="Int. J. Syst. Evol. Microbiol.">
        <title>The Global Catalogue of Microorganisms (GCM) 10K type strain sequencing project: providing services to taxonomists for standard genome sequencing and annotation.</title>
        <authorList>
            <consortium name="The Broad Institute Genomics Platform"/>
            <consortium name="The Broad Institute Genome Sequencing Center for Infectious Disease"/>
            <person name="Wu L."/>
            <person name="Ma J."/>
        </authorList>
    </citation>
    <scope>NUCLEOTIDE SEQUENCE [LARGE SCALE GENOMIC DNA]</scope>
    <source>
        <strain evidence="4">TISTR 2562</strain>
    </source>
</reference>
<evidence type="ECO:0000313" key="3">
    <source>
        <dbReference type="EMBL" id="MFD2740969.1"/>
    </source>
</evidence>
<dbReference type="PANTHER" id="PTHR21198:SF7">
    <property type="entry name" value="ASPARTATE-GLUTAMATE RACEMASE FAMILY"/>
    <property type="match status" value="1"/>
</dbReference>
<evidence type="ECO:0000313" key="4">
    <source>
        <dbReference type="Proteomes" id="UP001597474"/>
    </source>
</evidence>
<name>A0ABW5U5D5_9RHOB</name>
<dbReference type="InterPro" id="IPR004380">
    <property type="entry name" value="Asp_race"/>
</dbReference>
<dbReference type="EMBL" id="JBHUMP010000015">
    <property type="protein sequence ID" value="MFD2740969.1"/>
    <property type="molecule type" value="Genomic_DNA"/>
</dbReference>
<organism evidence="3 4">
    <name type="scientific">Sulfitobacter aestuarii</name>
    <dbReference type="NCBI Taxonomy" id="2161676"/>
    <lineage>
        <taxon>Bacteria</taxon>
        <taxon>Pseudomonadati</taxon>
        <taxon>Pseudomonadota</taxon>
        <taxon>Alphaproteobacteria</taxon>
        <taxon>Rhodobacterales</taxon>
        <taxon>Roseobacteraceae</taxon>
        <taxon>Sulfitobacter</taxon>
    </lineage>
</organism>
<accession>A0ABW5U5D5</accession>
<evidence type="ECO:0000256" key="2">
    <source>
        <dbReference type="ARBA" id="ARBA00023235"/>
    </source>
</evidence>
<protein>
    <submittedName>
        <fullName evidence="3">Aspartate/glutamate racemase family protein</fullName>
    </submittedName>
</protein>
<dbReference type="SUPFAM" id="SSF53681">
    <property type="entry name" value="Aspartate/glutamate racemase"/>
    <property type="match status" value="2"/>
</dbReference>
<proteinExistence type="inferred from homology"/>
<comment type="similarity">
    <text evidence="1">Belongs to the aspartate/glutamate racemases family.</text>
</comment>
<dbReference type="Gene3D" id="3.40.50.1860">
    <property type="match status" value="2"/>
</dbReference>
<keyword evidence="4" id="KW-1185">Reference proteome</keyword>
<dbReference type="InterPro" id="IPR001920">
    <property type="entry name" value="Asp/Glu_race"/>
</dbReference>
<evidence type="ECO:0000256" key="1">
    <source>
        <dbReference type="ARBA" id="ARBA00007847"/>
    </source>
</evidence>
<dbReference type="NCBIfam" id="TIGR00035">
    <property type="entry name" value="asp_race"/>
    <property type="match status" value="1"/>
</dbReference>
<dbReference type="PANTHER" id="PTHR21198">
    <property type="entry name" value="GLUTAMATE RACEMASE"/>
    <property type="match status" value="1"/>
</dbReference>
<keyword evidence="2" id="KW-0413">Isomerase</keyword>
<dbReference type="RefSeq" id="WP_386375396.1">
    <property type="nucleotide sequence ID" value="NZ_JBHUMP010000015.1"/>
</dbReference>
<comment type="caution">
    <text evidence="3">The sequence shown here is derived from an EMBL/GenBank/DDBJ whole genome shotgun (WGS) entry which is preliminary data.</text>
</comment>
<dbReference type="Pfam" id="PF01177">
    <property type="entry name" value="Asp_Glu_race"/>
    <property type="match status" value="1"/>
</dbReference>